<evidence type="ECO:0000313" key="7">
    <source>
        <dbReference type="Proteomes" id="UP000799640"/>
    </source>
</evidence>
<dbReference type="InterPro" id="IPR024156">
    <property type="entry name" value="Small_GTPase_ARF"/>
</dbReference>
<dbReference type="GO" id="GO:0046872">
    <property type="term" value="F:metal ion binding"/>
    <property type="evidence" value="ECO:0007669"/>
    <property type="project" value="UniProtKB-KW"/>
</dbReference>
<gene>
    <name evidence="6" type="ORF">EJ06DRAFT_583847</name>
</gene>
<dbReference type="Proteomes" id="UP000799640">
    <property type="component" value="Unassembled WGS sequence"/>
</dbReference>
<evidence type="ECO:0000313" key="6">
    <source>
        <dbReference type="EMBL" id="KAF2398000.1"/>
    </source>
</evidence>
<keyword evidence="4" id="KW-0479">Metal-binding</keyword>
<dbReference type="InterPro" id="IPR006689">
    <property type="entry name" value="Small_GTPase_ARF/SAR"/>
</dbReference>
<feature type="compositionally biased region" description="Basic and acidic residues" evidence="5">
    <location>
        <begin position="668"/>
        <end position="704"/>
    </location>
</feature>
<feature type="binding site" evidence="3">
    <location>
        <begin position="127"/>
        <end position="130"/>
    </location>
    <ligand>
        <name>GTP</name>
        <dbReference type="ChEBI" id="CHEBI:37565"/>
    </ligand>
</feature>
<feature type="binding site" evidence="4">
    <location>
        <position position="47"/>
    </location>
    <ligand>
        <name>Mg(2+)</name>
        <dbReference type="ChEBI" id="CHEBI:18420"/>
    </ligand>
</feature>
<evidence type="ECO:0000256" key="1">
    <source>
        <dbReference type="ARBA" id="ARBA00022741"/>
    </source>
</evidence>
<evidence type="ECO:0000256" key="4">
    <source>
        <dbReference type="PIRSR" id="PIRSR606689-2"/>
    </source>
</evidence>
<evidence type="ECO:0000256" key="2">
    <source>
        <dbReference type="ARBA" id="ARBA00023134"/>
    </source>
</evidence>
<dbReference type="OrthoDB" id="427186at2759"/>
<accession>A0A6G1HPQ9</accession>
<organism evidence="6 7">
    <name type="scientific">Trichodelitschia bisporula</name>
    <dbReference type="NCBI Taxonomy" id="703511"/>
    <lineage>
        <taxon>Eukaryota</taxon>
        <taxon>Fungi</taxon>
        <taxon>Dikarya</taxon>
        <taxon>Ascomycota</taxon>
        <taxon>Pezizomycotina</taxon>
        <taxon>Dothideomycetes</taxon>
        <taxon>Dothideomycetes incertae sedis</taxon>
        <taxon>Phaeotrichales</taxon>
        <taxon>Phaeotrichaceae</taxon>
        <taxon>Trichodelitschia</taxon>
    </lineage>
</organism>
<evidence type="ECO:0000256" key="5">
    <source>
        <dbReference type="SAM" id="MobiDB-lite"/>
    </source>
</evidence>
<sequence length="718" mass="80289">MASLLKAIPWFGPKEQKVVMFGLGASGKATLLHKWKLGADVSTASTTVGFCNVETIAHRGTNYEIWAVRGCDGVPAYISYFVSPNCLGIFVHGCGRSKALSESFAVLHEFARQLQLVGARYLWIVFNKQDLLPPESASTTVAETVKRFEEELARYEGRLSWEIVATPGFSAKTGAHIYDVLDSISHTEVARDAPPLPLHQELPAQETSSYHPRVQETELDLEPAAFWHGFLAADLPVWNHRNYLRAGYMILLDCIGNEKGIFDSAETFTHHLERLREAWPNRFHDAENRTLTIFWLYILRFSINRYKRQHNLPSAPPPSSFNLILLHSPALTNPTLWQAYYTATTLSSPPAHLHWTTPDLAPLPTLHHPSPLPQDTYRLLRFALSVAQYTLHSLHLRHLIQTHALSALQSNTMRARAHAPSSLPPYSATQATFWIQIVHVALSSLSLSHPTLAPTLSLQTFTSLFPLPSTLWMKHYTPRTWNSYGARTHVARPDRARLPSLIPPQNLDVLGDHTGLLWTGEIPPLEELSFHAALLTDEICPGGELRAVDIGCVSSHAEMLAAVWAALQGGNAESLAARGRETVRRLRGPYVRGVTWRRFWAGQVLSNVQGAVGGGFEGWVRGNGHVVYEELWRAYYTPVLWESEEAREKYVRPDLKGLEGMDVGDWEGGGKEEGKEEGKEGRKEGENEWRGDDRGGEDGKGQGEKDDEDEGEEKWVVL</sequence>
<dbReference type="GO" id="GO:0003924">
    <property type="term" value="F:GTPase activity"/>
    <property type="evidence" value="ECO:0007669"/>
    <property type="project" value="InterPro"/>
</dbReference>
<proteinExistence type="predicted"/>
<dbReference type="Gene3D" id="3.40.50.300">
    <property type="entry name" value="P-loop containing nucleotide triphosphate hydrolases"/>
    <property type="match status" value="1"/>
</dbReference>
<evidence type="ECO:0000256" key="3">
    <source>
        <dbReference type="PIRSR" id="PIRSR606689-1"/>
    </source>
</evidence>
<feature type="region of interest" description="Disordered" evidence="5">
    <location>
        <begin position="661"/>
        <end position="718"/>
    </location>
</feature>
<keyword evidence="2 3" id="KW-0342">GTP-binding</keyword>
<dbReference type="SMART" id="SM00177">
    <property type="entry name" value="ARF"/>
    <property type="match status" value="1"/>
</dbReference>
<keyword evidence="4" id="KW-0460">Magnesium</keyword>
<keyword evidence="7" id="KW-1185">Reference proteome</keyword>
<dbReference type="PANTHER" id="PTHR11711">
    <property type="entry name" value="ADP RIBOSYLATION FACTOR-RELATED"/>
    <property type="match status" value="1"/>
</dbReference>
<dbReference type="Pfam" id="PF00025">
    <property type="entry name" value="Arf"/>
    <property type="match status" value="1"/>
</dbReference>
<reference evidence="6" key="1">
    <citation type="journal article" date="2020" name="Stud. Mycol.">
        <title>101 Dothideomycetes genomes: a test case for predicting lifestyles and emergence of pathogens.</title>
        <authorList>
            <person name="Haridas S."/>
            <person name="Albert R."/>
            <person name="Binder M."/>
            <person name="Bloem J."/>
            <person name="Labutti K."/>
            <person name="Salamov A."/>
            <person name="Andreopoulos B."/>
            <person name="Baker S."/>
            <person name="Barry K."/>
            <person name="Bills G."/>
            <person name="Bluhm B."/>
            <person name="Cannon C."/>
            <person name="Castanera R."/>
            <person name="Culley D."/>
            <person name="Daum C."/>
            <person name="Ezra D."/>
            <person name="Gonzalez J."/>
            <person name="Henrissat B."/>
            <person name="Kuo A."/>
            <person name="Liang C."/>
            <person name="Lipzen A."/>
            <person name="Lutzoni F."/>
            <person name="Magnuson J."/>
            <person name="Mondo S."/>
            <person name="Nolan M."/>
            <person name="Ohm R."/>
            <person name="Pangilinan J."/>
            <person name="Park H.-J."/>
            <person name="Ramirez L."/>
            <person name="Alfaro M."/>
            <person name="Sun H."/>
            <person name="Tritt A."/>
            <person name="Yoshinaga Y."/>
            <person name="Zwiers L.-H."/>
            <person name="Turgeon B."/>
            <person name="Goodwin S."/>
            <person name="Spatafora J."/>
            <person name="Crous P."/>
            <person name="Grigoriev I."/>
        </authorList>
    </citation>
    <scope>NUCLEOTIDE SEQUENCE</scope>
    <source>
        <strain evidence="6">CBS 262.69</strain>
    </source>
</reference>
<dbReference type="AlphaFoldDB" id="A0A6G1HPQ9"/>
<dbReference type="SUPFAM" id="SSF52540">
    <property type="entry name" value="P-loop containing nucleoside triphosphate hydrolases"/>
    <property type="match status" value="1"/>
</dbReference>
<dbReference type="GO" id="GO:0005525">
    <property type="term" value="F:GTP binding"/>
    <property type="evidence" value="ECO:0007669"/>
    <property type="project" value="UniProtKB-KW"/>
</dbReference>
<feature type="binding site" evidence="3">
    <location>
        <position position="70"/>
    </location>
    <ligand>
        <name>GTP</name>
        <dbReference type="ChEBI" id="CHEBI:37565"/>
    </ligand>
</feature>
<name>A0A6G1HPQ9_9PEZI</name>
<dbReference type="InterPro" id="IPR027417">
    <property type="entry name" value="P-loop_NTPase"/>
</dbReference>
<dbReference type="EMBL" id="ML996701">
    <property type="protein sequence ID" value="KAF2398000.1"/>
    <property type="molecule type" value="Genomic_DNA"/>
</dbReference>
<keyword evidence="1 3" id="KW-0547">Nucleotide-binding</keyword>
<protein>
    <submittedName>
        <fullName evidence="6">Uncharacterized protein</fullName>
    </submittedName>
</protein>